<dbReference type="Gene3D" id="3.30.70.1390">
    <property type="entry name" value="ROC domain from the Parkinson's disease-associated leucine-rich repeat kinase 2"/>
    <property type="match status" value="1"/>
</dbReference>
<dbReference type="InterPro" id="IPR003323">
    <property type="entry name" value="OTU_dom"/>
</dbReference>
<feature type="domain" description="CARD" evidence="3">
    <location>
        <begin position="1094"/>
        <end position="1185"/>
    </location>
</feature>
<dbReference type="Gene3D" id="1.10.10.10">
    <property type="entry name" value="Winged helix-like DNA-binding domain superfamily/Winged helix DNA-binding domain"/>
    <property type="match status" value="1"/>
</dbReference>
<dbReference type="InterPro" id="IPR011029">
    <property type="entry name" value="DEATH-like_dom_sf"/>
</dbReference>
<dbReference type="PANTHER" id="PTHR12449:SF18">
    <property type="entry name" value="DEATH DOMAIN-CONTAINING PROTEIN"/>
    <property type="match status" value="1"/>
</dbReference>
<dbReference type="Gene3D" id="3.40.50.300">
    <property type="entry name" value="P-loop containing nucleotide triphosphate hydrolases"/>
    <property type="match status" value="1"/>
</dbReference>
<dbReference type="Pfam" id="PF16095">
    <property type="entry name" value="COR-A"/>
    <property type="match status" value="1"/>
</dbReference>
<keyword evidence="5" id="KW-1185">Reference proteome</keyword>
<dbReference type="Pfam" id="PF00619">
    <property type="entry name" value="CARD"/>
    <property type="match status" value="1"/>
</dbReference>
<evidence type="ECO:0000313" key="4">
    <source>
        <dbReference type="EMBL" id="KAJ8305650.1"/>
    </source>
</evidence>
<sequence length="1194" mass="136570">MTTVFKGITKAKNLNYTESSGENVICDTEVGVSSVREGKVNTGKNEPCTAREDDIVSTEDVKKEKNFNESSTAENVVCETEVGVSSVPAENVNAEESIGSCDTREVTTVSNGSAQKDKNLNESTMTEGDVTREATLELNEDVEKDKNLNEFVIDGSNVICETDVEVLSVPDETVKDKSNIGSCAGGEETLVSNEDVQLAKNVKETAALETTICKTEVGVSSCPDVKVDDETISETCAAKGNNLESNKDIEDDDGIPKSVSNKVDENSKTANKITGAFSNSKENDYEASALNVNNESETLQINEKLETDDTDSESVDSKYDNEQKDIKETIPVDDRKESISEDDIKETISVDYIKETISADDIKETISEDDIKSQRNLDIDETRRGQILASILKTREKLKSSKHKYAREIGKLSIWDFGGQFVFYSTHQIFLSARAIYVIVLDITKQLTEEVKDECFLDCDGVKFSTVQERLLFWLNSIHTYGSQNEDGLPPVFLVATHRDKLKGNKELKQEKVKQYFEKIRKFLADKKVNVHLIGEDFAINNTKQDKRLKRLKQKIYEVASKQKYWGETIPARWIALENILMRRKKQDNKIISFDDVVNYDKCSDMPIEDEKELQLFLQFEHDLGNIIFFKDENLRQFVVLQPQWLVDAFRCIITAEEFCTMNVQMRREWDEFYNEGILWESLIDYVWQLEANSQFYENKTHLLGLMEKIDIIAKPVRISSDHNDHAQFYLSPCLLRKSFPAHDLSLLTKEAAHSPILCYVFTDKFVPPAVFHRLLAACIGNWQIIKRREKLMIFCGCGMFSTKDKCGRFLIKQIDHVIQLQAYYFGETSDLETDICVEIREFITSRLNRIIEHFHRNMPYSVCIKCDNTSGDPFDGLIEVNQLLQLQKVTCDNHGGQASHVVMSAELLKTWFADVLKSRKETRAQANPLCIDHPEALLFRNIVFNGLKFRSDIPLGGDSFFLAVSDQLDRLNMPKKDHLELRKEIIDYLQNLSKDEQSQIKELLDEDFETYLENMTKSGTYADEIIVEYMAKYLQRKMIVVTTTPDGEDYEIQEKVFNKEKRDAVEPILLGQVDDKLYQSLDLNKKYDESKLLGIHLKKKIRKNYKYIVKETNLQPMLDGFFSEGIFSLTDKEIVENVLPCTTEQKNRTFLDLLLKKPSSSFKLFLDELANIDRTDIVELIQNTKISEIFHGM</sequence>
<gene>
    <name evidence="4" type="ORF">KUTeg_016195</name>
</gene>
<evidence type="ECO:0000256" key="1">
    <source>
        <dbReference type="ARBA" id="ARBA00022737"/>
    </source>
</evidence>
<proteinExistence type="predicted"/>
<evidence type="ECO:0000259" key="3">
    <source>
        <dbReference type="PROSITE" id="PS50209"/>
    </source>
</evidence>
<feature type="region of interest" description="Disordered" evidence="2">
    <location>
        <begin position="243"/>
        <end position="266"/>
    </location>
</feature>
<name>A0ABQ9EQ12_TEGGR</name>
<organism evidence="4 5">
    <name type="scientific">Tegillarca granosa</name>
    <name type="common">Malaysian cockle</name>
    <name type="synonym">Anadara granosa</name>
    <dbReference type="NCBI Taxonomy" id="220873"/>
    <lineage>
        <taxon>Eukaryota</taxon>
        <taxon>Metazoa</taxon>
        <taxon>Spiralia</taxon>
        <taxon>Lophotrochozoa</taxon>
        <taxon>Mollusca</taxon>
        <taxon>Bivalvia</taxon>
        <taxon>Autobranchia</taxon>
        <taxon>Pteriomorphia</taxon>
        <taxon>Arcoida</taxon>
        <taxon>Arcoidea</taxon>
        <taxon>Arcidae</taxon>
        <taxon>Tegillarca</taxon>
    </lineage>
</organism>
<dbReference type="SUPFAM" id="SSF47986">
    <property type="entry name" value="DEATH domain"/>
    <property type="match status" value="1"/>
</dbReference>
<dbReference type="Pfam" id="PF02338">
    <property type="entry name" value="OTU"/>
    <property type="match status" value="1"/>
</dbReference>
<dbReference type="InterPro" id="IPR039788">
    <property type="entry name" value="NOL4/NOL4L"/>
</dbReference>
<dbReference type="SUPFAM" id="SSF52540">
    <property type="entry name" value="P-loop containing nucleoside triphosphate hydrolases"/>
    <property type="match status" value="1"/>
</dbReference>
<dbReference type="InterPro" id="IPR027417">
    <property type="entry name" value="P-loop_NTPase"/>
</dbReference>
<keyword evidence="1" id="KW-0677">Repeat</keyword>
<evidence type="ECO:0000313" key="5">
    <source>
        <dbReference type="Proteomes" id="UP001217089"/>
    </source>
</evidence>
<dbReference type="CDD" id="cd22758">
    <property type="entry name" value="OTU_232R-like"/>
    <property type="match status" value="1"/>
</dbReference>
<dbReference type="PROSITE" id="PS50209">
    <property type="entry name" value="CARD"/>
    <property type="match status" value="1"/>
</dbReference>
<evidence type="ECO:0000256" key="2">
    <source>
        <dbReference type="SAM" id="MobiDB-lite"/>
    </source>
</evidence>
<protein>
    <recommendedName>
        <fullName evidence="3">CARD domain-containing protein</fullName>
    </recommendedName>
</protein>
<dbReference type="Gene3D" id="3.90.70.80">
    <property type="match status" value="1"/>
</dbReference>
<dbReference type="Pfam" id="PF08477">
    <property type="entry name" value="Roc"/>
    <property type="match status" value="1"/>
</dbReference>
<dbReference type="CDD" id="cd01671">
    <property type="entry name" value="CARD"/>
    <property type="match status" value="1"/>
</dbReference>
<feature type="region of interest" description="Disordered" evidence="2">
    <location>
        <begin position="295"/>
        <end position="320"/>
    </location>
</feature>
<dbReference type="InterPro" id="IPR036388">
    <property type="entry name" value="WH-like_DNA-bd_sf"/>
</dbReference>
<dbReference type="EMBL" id="JARBDR010000813">
    <property type="protein sequence ID" value="KAJ8305650.1"/>
    <property type="molecule type" value="Genomic_DNA"/>
</dbReference>
<dbReference type="InterPro" id="IPR001315">
    <property type="entry name" value="CARD"/>
</dbReference>
<reference evidence="4 5" key="1">
    <citation type="submission" date="2022-12" db="EMBL/GenBank/DDBJ databases">
        <title>Chromosome-level genome of Tegillarca granosa.</title>
        <authorList>
            <person name="Kim J."/>
        </authorList>
    </citation>
    <scope>NUCLEOTIDE SEQUENCE [LARGE SCALE GENOMIC DNA]</scope>
    <source>
        <strain evidence="4">Teg-2019</strain>
        <tissue evidence="4">Adductor muscle</tissue>
    </source>
</reference>
<dbReference type="Gene3D" id="1.10.533.10">
    <property type="entry name" value="Death Domain, Fas"/>
    <property type="match status" value="1"/>
</dbReference>
<dbReference type="InterPro" id="IPR032171">
    <property type="entry name" value="COR-A"/>
</dbReference>
<accession>A0ABQ9EQ12</accession>
<dbReference type="PANTHER" id="PTHR12449">
    <property type="entry name" value="DEATH DOMAIN-CONTAINING PROTEIN"/>
    <property type="match status" value="1"/>
</dbReference>
<comment type="caution">
    <text evidence="4">The sequence shown here is derived from an EMBL/GenBank/DDBJ whole genome shotgun (WGS) entry which is preliminary data.</text>
</comment>
<dbReference type="Proteomes" id="UP001217089">
    <property type="component" value="Unassembled WGS sequence"/>
</dbReference>